<dbReference type="InParanoid" id="A0CBV4"/>
<dbReference type="KEGG" id="ptm:GSPATT00037054001"/>
<dbReference type="HOGENOM" id="CLU_2488227_0_0_1"/>
<protein>
    <recommendedName>
        <fullName evidence="4">Mitochondrial mRNA-processing protein COX24 C-terminal domain-containing protein</fullName>
    </recommendedName>
</protein>
<sequence length="87" mass="10374">MNLRLMLGMASRLISASRPLTWMQYPQLHLYANLLSMGFTKPILPDTSILTISTFRRKPAKLKKAKRKQRRKKIKRMNKANRERRNY</sequence>
<evidence type="ECO:0000256" key="1">
    <source>
        <dbReference type="SAM" id="MobiDB-lite"/>
    </source>
</evidence>
<dbReference type="OMA" id="PLTWMQY"/>
<reference evidence="2 3" key="1">
    <citation type="journal article" date="2006" name="Nature">
        <title>Global trends of whole-genome duplications revealed by the ciliate Paramecium tetraurelia.</title>
        <authorList>
            <consortium name="Genoscope"/>
            <person name="Aury J.-M."/>
            <person name="Jaillon O."/>
            <person name="Duret L."/>
            <person name="Noel B."/>
            <person name="Jubin C."/>
            <person name="Porcel B.M."/>
            <person name="Segurens B."/>
            <person name="Daubin V."/>
            <person name="Anthouard V."/>
            <person name="Aiach N."/>
            <person name="Arnaiz O."/>
            <person name="Billaut A."/>
            <person name="Beisson J."/>
            <person name="Blanc I."/>
            <person name="Bouhouche K."/>
            <person name="Camara F."/>
            <person name="Duharcourt S."/>
            <person name="Guigo R."/>
            <person name="Gogendeau D."/>
            <person name="Katinka M."/>
            <person name="Keller A.-M."/>
            <person name="Kissmehl R."/>
            <person name="Klotz C."/>
            <person name="Koll F."/>
            <person name="Le Moue A."/>
            <person name="Lepere C."/>
            <person name="Malinsky S."/>
            <person name="Nowacki M."/>
            <person name="Nowak J.K."/>
            <person name="Plattner H."/>
            <person name="Poulain J."/>
            <person name="Ruiz F."/>
            <person name="Serrano V."/>
            <person name="Zagulski M."/>
            <person name="Dessen P."/>
            <person name="Betermier M."/>
            <person name="Weissenbach J."/>
            <person name="Scarpelli C."/>
            <person name="Schachter V."/>
            <person name="Sperling L."/>
            <person name="Meyer E."/>
            <person name="Cohen J."/>
            <person name="Wincker P."/>
        </authorList>
    </citation>
    <scope>NUCLEOTIDE SEQUENCE [LARGE SCALE GENOMIC DNA]</scope>
    <source>
        <strain evidence="2 3">Stock d4-2</strain>
    </source>
</reference>
<dbReference type="RefSeq" id="XP_001435668.1">
    <property type="nucleotide sequence ID" value="XM_001435631.1"/>
</dbReference>
<accession>A0CBV4</accession>
<proteinExistence type="predicted"/>
<evidence type="ECO:0008006" key="4">
    <source>
        <dbReference type="Google" id="ProtNLM"/>
    </source>
</evidence>
<dbReference type="Proteomes" id="UP000000600">
    <property type="component" value="Unassembled WGS sequence"/>
</dbReference>
<evidence type="ECO:0000313" key="2">
    <source>
        <dbReference type="EMBL" id="CAK68271.1"/>
    </source>
</evidence>
<feature type="compositionally biased region" description="Basic residues" evidence="1">
    <location>
        <begin position="60"/>
        <end position="79"/>
    </location>
</feature>
<name>A0CBV4_PARTE</name>
<dbReference type="EMBL" id="CT868058">
    <property type="protein sequence ID" value="CAK68271.1"/>
    <property type="molecule type" value="Genomic_DNA"/>
</dbReference>
<keyword evidence="3" id="KW-1185">Reference proteome</keyword>
<organism evidence="2 3">
    <name type="scientific">Paramecium tetraurelia</name>
    <dbReference type="NCBI Taxonomy" id="5888"/>
    <lineage>
        <taxon>Eukaryota</taxon>
        <taxon>Sar</taxon>
        <taxon>Alveolata</taxon>
        <taxon>Ciliophora</taxon>
        <taxon>Intramacronucleata</taxon>
        <taxon>Oligohymenophorea</taxon>
        <taxon>Peniculida</taxon>
        <taxon>Parameciidae</taxon>
        <taxon>Paramecium</taxon>
    </lineage>
</organism>
<feature type="region of interest" description="Disordered" evidence="1">
    <location>
        <begin position="60"/>
        <end position="87"/>
    </location>
</feature>
<dbReference type="GeneID" id="5021453"/>
<evidence type="ECO:0000313" key="3">
    <source>
        <dbReference type="Proteomes" id="UP000000600"/>
    </source>
</evidence>
<dbReference type="OrthoDB" id="309022at2759"/>
<gene>
    <name evidence="2" type="ORF">GSPATT00037054001</name>
</gene>
<dbReference type="AlphaFoldDB" id="A0CBV4"/>